<proteinExistence type="predicted"/>
<reference evidence="1" key="2">
    <citation type="journal article" date="2015" name="Data Brief">
        <title>Shoot transcriptome of the giant reed, Arundo donax.</title>
        <authorList>
            <person name="Barrero R.A."/>
            <person name="Guerrero F.D."/>
            <person name="Moolhuijzen P."/>
            <person name="Goolsby J.A."/>
            <person name="Tidwell J."/>
            <person name="Bellgard S.E."/>
            <person name="Bellgard M.I."/>
        </authorList>
    </citation>
    <scope>NUCLEOTIDE SEQUENCE</scope>
    <source>
        <tissue evidence="1">Shoot tissue taken approximately 20 cm above the soil surface</tissue>
    </source>
</reference>
<evidence type="ECO:0000313" key="1">
    <source>
        <dbReference type="EMBL" id="JAD25614.1"/>
    </source>
</evidence>
<protein>
    <submittedName>
        <fullName evidence="1">Uncharacterized protein</fullName>
    </submittedName>
</protein>
<organism evidence="1">
    <name type="scientific">Arundo donax</name>
    <name type="common">Giant reed</name>
    <name type="synonym">Donax arundinaceus</name>
    <dbReference type="NCBI Taxonomy" id="35708"/>
    <lineage>
        <taxon>Eukaryota</taxon>
        <taxon>Viridiplantae</taxon>
        <taxon>Streptophyta</taxon>
        <taxon>Embryophyta</taxon>
        <taxon>Tracheophyta</taxon>
        <taxon>Spermatophyta</taxon>
        <taxon>Magnoliopsida</taxon>
        <taxon>Liliopsida</taxon>
        <taxon>Poales</taxon>
        <taxon>Poaceae</taxon>
        <taxon>PACMAD clade</taxon>
        <taxon>Arundinoideae</taxon>
        <taxon>Arundineae</taxon>
        <taxon>Arundo</taxon>
    </lineage>
</organism>
<dbReference type="AlphaFoldDB" id="A0A0A8YGY7"/>
<name>A0A0A8YGY7_ARUDO</name>
<sequence>MALRLRLLCTERRHGDGGLFLLAGRCSSFSTRPRTAAAERTV</sequence>
<dbReference type="EMBL" id="GBRH01272281">
    <property type="protein sequence ID" value="JAD25614.1"/>
    <property type="molecule type" value="Transcribed_RNA"/>
</dbReference>
<accession>A0A0A8YGY7</accession>
<reference evidence="1" key="1">
    <citation type="submission" date="2014-09" db="EMBL/GenBank/DDBJ databases">
        <authorList>
            <person name="Magalhaes I.L.F."/>
            <person name="Oliveira U."/>
            <person name="Santos F.R."/>
            <person name="Vidigal T.H.D.A."/>
            <person name="Brescovit A.D."/>
            <person name="Santos A.J."/>
        </authorList>
    </citation>
    <scope>NUCLEOTIDE SEQUENCE</scope>
    <source>
        <tissue evidence="1">Shoot tissue taken approximately 20 cm above the soil surface</tissue>
    </source>
</reference>